<protein>
    <submittedName>
        <fullName evidence="7">ADP-ribosylation factor 3</fullName>
    </submittedName>
</protein>
<dbReference type="GO" id="GO:0005525">
    <property type="term" value="F:GTP binding"/>
    <property type="evidence" value="ECO:0007669"/>
    <property type="project" value="UniProtKB-KW"/>
</dbReference>
<evidence type="ECO:0000256" key="5">
    <source>
        <dbReference type="PIRSR" id="PIRSR606689-2"/>
    </source>
</evidence>
<dbReference type="InterPro" id="IPR027417">
    <property type="entry name" value="P-loop_NTPase"/>
</dbReference>
<keyword evidence="3 4" id="KW-0342">GTP-binding</keyword>
<feature type="binding site" evidence="4">
    <location>
        <begin position="27"/>
        <end position="34"/>
    </location>
    <ligand>
        <name>GTP</name>
        <dbReference type="ChEBI" id="CHEBI:37565"/>
    </ligand>
</feature>
<dbReference type="EMBL" id="NEDP02001917">
    <property type="protein sequence ID" value="OWF52170.1"/>
    <property type="molecule type" value="Genomic_DNA"/>
</dbReference>
<evidence type="ECO:0000313" key="8">
    <source>
        <dbReference type="Proteomes" id="UP000242188"/>
    </source>
</evidence>
<proteinExistence type="inferred from homology"/>
<feature type="binding site" evidence="5">
    <location>
        <position position="34"/>
    </location>
    <ligand>
        <name>Mg(2+)</name>
        <dbReference type="ChEBI" id="CHEBI:18420"/>
    </ligand>
</feature>
<dbReference type="CDD" id="cd00878">
    <property type="entry name" value="Arf_Arl"/>
    <property type="match status" value="1"/>
</dbReference>
<comment type="similarity">
    <text evidence="1 6">Belongs to the small GTPase superfamily. Arf family.</text>
</comment>
<dbReference type="Pfam" id="PF00025">
    <property type="entry name" value="Arf"/>
    <property type="match status" value="1"/>
</dbReference>
<keyword evidence="8" id="KW-1185">Reference proteome</keyword>
<reference evidence="7 8" key="1">
    <citation type="journal article" date="2017" name="Nat. Ecol. Evol.">
        <title>Scallop genome provides insights into evolution of bilaterian karyotype and development.</title>
        <authorList>
            <person name="Wang S."/>
            <person name="Zhang J."/>
            <person name="Jiao W."/>
            <person name="Li J."/>
            <person name="Xun X."/>
            <person name="Sun Y."/>
            <person name="Guo X."/>
            <person name="Huan P."/>
            <person name="Dong B."/>
            <person name="Zhang L."/>
            <person name="Hu X."/>
            <person name="Sun X."/>
            <person name="Wang J."/>
            <person name="Zhao C."/>
            <person name="Wang Y."/>
            <person name="Wang D."/>
            <person name="Huang X."/>
            <person name="Wang R."/>
            <person name="Lv J."/>
            <person name="Li Y."/>
            <person name="Zhang Z."/>
            <person name="Liu B."/>
            <person name="Lu W."/>
            <person name="Hui Y."/>
            <person name="Liang J."/>
            <person name="Zhou Z."/>
            <person name="Hou R."/>
            <person name="Li X."/>
            <person name="Liu Y."/>
            <person name="Li H."/>
            <person name="Ning X."/>
            <person name="Lin Y."/>
            <person name="Zhao L."/>
            <person name="Xing Q."/>
            <person name="Dou J."/>
            <person name="Li Y."/>
            <person name="Mao J."/>
            <person name="Guo H."/>
            <person name="Dou H."/>
            <person name="Li T."/>
            <person name="Mu C."/>
            <person name="Jiang W."/>
            <person name="Fu Q."/>
            <person name="Fu X."/>
            <person name="Miao Y."/>
            <person name="Liu J."/>
            <person name="Yu Q."/>
            <person name="Li R."/>
            <person name="Liao H."/>
            <person name="Li X."/>
            <person name="Kong Y."/>
            <person name="Jiang Z."/>
            <person name="Chourrout D."/>
            <person name="Li R."/>
            <person name="Bao Z."/>
        </authorList>
    </citation>
    <scope>NUCLEOTIDE SEQUENCE [LARGE SCALE GENOMIC DNA]</scope>
    <source>
        <strain evidence="7 8">PY_sf001</strain>
    </source>
</reference>
<dbReference type="PRINTS" id="PR00328">
    <property type="entry name" value="SAR1GTPBP"/>
</dbReference>
<feature type="binding site" evidence="4">
    <location>
        <begin position="130"/>
        <end position="133"/>
    </location>
    <ligand>
        <name>GTP</name>
        <dbReference type="ChEBI" id="CHEBI:37565"/>
    </ligand>
</feature>
<dbReference type="GO" id="GO:0003924">
    <property type="term" value="F:GTPase activity"/>
    <property type="evidence" value="ECO:0007669"/>
    <property type="project" value="InterPro"/>
</dbReference>
<dbReference type="SUPFAM" id="SSF52540">
    <property type="entry name" value="P-loop containing nucleoside triphosphate hydrolases"/>
    <property type="match status" value="1"/>
</dbReference>
<feature type="binding site" evidence="5">
    <location>
        <position position="51"/>
    </location>
    <ligand>
        <name>Mg(2+)</name>
        <dbReference type="ChEBI" id="CHEBI:18420"/>
    </ligand>
</feature>
<dbReference type="FunFam" id="3.40.50.300:FF:000412">
    <property type="entry name" value="ADP-ribosylation factor 1"/>
    <property type="match status" value="1"/>
</dbReference>
<sequence length="189" mass="20999">MGSLLAKLADVMQSFSGGPPSRILMLGLDAAGKTTVLYKVKLNEKVSTIPTIGFNVEEVSPCKGVSFTVWDVGGQDKLRPLWKVYFQNTEGLIYVVDSNDRERINEARDELSNILDDDEMRGVPVVVLANKQDLPYAMNTSEVADRMGLTKLTDRKWFVQGACATNGAGLFEGMKEMARLTKENKKNYR</sequence>
<keyword evidence="5" id="KW-0479">Metal-binding</keyword>
<comment type="caution">
    <text evidence="7">The sequence shown here is derived from an EMBL/GenBank/DDBJ whole genome shotgun (WGS) entry which is preliminary data.</text>
</comment>
<dbReference type="InterPro" id="IPR006689">
    <property type="entry name" value="Small_GTPase_ARF/SAR"/>
</dbReference>
<dbReference type="InterPro" id="IPR005225">
    <property type="entry name" value="Small_GTP-bd"/>
</dbReference>
<dbReference type="AlphaFoldDB" id="A0A210QTX6"/>
<evidence type="ECO:0000256" key="2">
    <source>
        <dbReference type="ARBA" id="ARBA00022741"/>
    </source>
</evidence>
<dbReference type="InterPro" id="IPR024156">
    <property type="entry name" value="Small_GTPase_ARF"/>
</dbReference>
<dbReference type="GO" id="GO:0030010">
    <property type="term" value="P:establishment of cell polarity"/>
    <property type="evidence" value="ECO:0007669"/>
    <property type="project" value="UniProtKB-ARBA"/>
</dbReference>
<feature type="binding site" evidence="4">
    <location>
        <position position="74"/>
    </location>
    <ligand>
        <name>GTP</name>
        <dbReference type="ChEBI" id="CHEBI:37565"/>
    </ligand>
</feature>
<gene>
    <name evidence="7" type="ORF">KP79_PYT10270</name>
</gene>
<evidence type="ECO:0000256" key="1">
    <source>
        <dbReference type="ARBA" id="ARBA00010290"/>
    </source>
</evidence>
<organism evidence="7 8">
    <name type="scientific">Mizuhopecten yessoensis</name>
    <name type="common">Japanese scallop</name>
    <name type="synonym">Patinopecten yessoensis</name>
    <dbReference type="NCBI Taxonomy" id="6573"/>
    <lineage>
        <taxon>Eukaryota</taxon>
        <taxon>Metazoa</taxon>
        <taxon>Spiralia</taxon>
        <taxon>Lophotrochozoa</taxon>
        <taxon>Mollusca</taxon>
        <taxon>Bivalvia</taxon>
        <taxon>Autobranchia</taxon>
        <taxon>Pteriomorphia</taxon>
        <taxon>Pectinida</taxon>
        <taxon>Pectinoidea</taxon>
        <taxon>Pectinidae</taxon>
        <taxon>Mizuhopecten</taxon>
    </lineage>
</organism>
<dbReference type="STRING" id="6573.A0A210QTX6"/>
<evidence type="ECO:0000256" key="6">
    <source>
        <dbReference type="RuleBase" id="RU003925"/>
    </source>
</evidence>
<accession>A0A210QTX6</accession>
<dbReference type="NCBIfam" id="TIGR00231">
    <property type="entry name" value="small_GTP"/>
    <property type="match status" value="1"/>
</dbReference>
<dbReference type="PROSITE" id="PS51417">
    <property type="entry name" value="ARF"/>
    <property type="match status" value="1"/>
</dbReference>
<dbReference type="SMART" id="SM00177">
    <property type="entry name" value="ARF"/>
    <property type="match status" value="1"/>
</dbReference>
<keyword evidence="2 4" id="KW-0547">Nucleotide-binding</keyword>
<keyword evidence="5" id="KW-0460">Magnesium</keyword>
<dbReference type="PANTHER" id="PTHR11711">
    <property type="entry name" value="ADP RIBOSYLATION FACTOR-RELATED"/>
    <property type="match status" value="1"/>
</dbReference>
<dbReference type="Gene3D" id="3.40.50.300">
    <property type="entry name" value="P-loop containing nucleotide triphosphate hydrolases"/>
    <property type="match status" value="1"/>
</dbReference>
<dbReference type="OrthoDB" id="2011769at2759"/>
<evidence type="ECO:0000313" key="7">
    <source>
        <dbReference type="EMBL" id="OWF52170.1"/>
    </source>
</evidence>
<dbReference type="SMART" id="SM00178">
    <property type="entry name" value="SAR"/>
    <property type="match status" value="1"/>
</dbReference>
<name>A0A210QTX6_MIZYE</name>
<evidence type="ECO:0000256" key="3">
    <source>
        <dbReference type="ARBA" id="ARBA00023134"/>
    </source>
</evidence>
<dbReference type="Proteomes" id="UP000242188">
    <property type="component" value="Unassembled WGS sequence"/>
</dbReference>
<evidence type="ECO:0000256" key="4">
    <source>
        <dbReference type="PIRSR" id="PIRSR606689-1"/>
    </source>
</evidence>
<dbReference type="GO" id="GO:0046872">
    <property type="term" value="F:metal ion binding"/>
    <property type="evidence" value="ECO:0007669"/>
    <property type="project" value="UniProtKB-KW"/>
</dbReference>